<dbReference type="OrthoDB" id="6263707at2"/>
<protein>
    <recommendedName>
        <fullName evidence="2">Histidine kinase/HSP90-like ATPase domain-containing protein</fullName>
    </recommendedName>
</protein>
<organism evidence="3 4">
    <name type="scientific">Shewanella piezotolerans (strain WP3 / JCM 13877)</name>
    <dbReference type="NCBI Taxonomy" id="225849"/>
    <lineage>
        <taxon>Bacteria</taxon>
        <taxon>Pseudomonadati</taxon>
        <taxon>Pseudomonadota</taxon>
        <taxon>Gammaproteobacteria</taxon>
        <taxon>Alteromonadales</taxon>
        <taxon>Shewanellaceae</taxon>
        <taxon>Shewanella</taxon>
    </lineage>
</organism>
<accession>B8CL68</accession>
<reference evidence="3 4" key="1">
    <citation type="journal article" date="2008" name="PLoS ONE">
        <title>Environmental adaptation: genomic analysis of the piezotolerant and psychrotolerant deep-sea iron reducing bacterium Shewanella piezotolerans WP3.</title>
        <authorList>
            <person name="Wang F."/>
            <person name="Wang J."/>
            <person name="Jian H."/>
            <person name="Zhang B."/>
            <person name="Li S."/>
            <person name="Wang F."/>
            <person name="Zeng X."/>
            <person name="Gao L."/>
            <person name="Bartlett D.H."/>
            <person name="Yu J."/>
            <person name="Hu S."/>
            <person name="Xiao X."/>
        </authorList>
    </citation>
    <scope>NUCLEOTIDE SEQUENCE [LARGE SCALE GENOMIC DNA]</scope>
    <source>
        <strain evidence="4">WP3 / JCM 13877</strain>
    </source>
</reference>
<dbReference type="HOGENOM" id="CLU_1926144_0_0_6"/>
<dbReference type="GO" id="GO:0004674">
    <property type="term" value="F:protein serine/threonine kinase activity"/>
    <property type="evidence" value="ECO:0007669"/>
    <property type="project" value="UniProtKB-KW"/>
</dbReference>
<dbReference type="eggNOG" id="ENOG5030XZB">
    <property type="taxonomic scope" value="Bacteria"/>
</dbReference>
<evidence type="ECO:0000259" key="2">
    <source>
        <dbReference type="Pfam" id="PF13581"/>
    </source>
</evidence>
<keyword evidence="4" id="KW-1185">Reference proteome</keyword>
<gene>
    <name evidence="3" type="ordered locus">swp_1614</name>
</gene>
<evidence type="ECO:0000313" key="4">
    <source>
        <dbReference type="Proteomes" id="UP000000753"/>
    </source>
</evidence>
<keyword evidence="1" id="KW-0418">Kinase</keyword>
<dbReference type="InterPro" id="IPR036890">
    <property type="entry name" value="HATPase_C_sf"/>
</dbReference>
<dbReference type="KEGG" id="swp:swp_1614"/>
<name>B8CL68_SHEPW</name>
<dbReference type="InterPro" id="IPR050267">
    <property type="entry name" value="Anti-sigma-factor_SerPK"/>
</dbReference>
<keyword evidence="1" id="KW-0723">Serine/threonine-protein kinase</keyword>
<evidence type="ECO:0000256" key="1">
    <source>
        <dbReference type="ARBA" id="ARBA00022527"/>
    </source>
</evidence>
<dbReference type="RefSeq" id="WP_020911772.1">
    <property type="nucleotide sequence ID" value="NC_011566.1"/>
</dbReference>
<dbReference type="STRING" id="225849.swp_1614"/>
<dbReference type="Proteomes" id="UP000000753">
    <property type="component" value="Chromosome"/>
</dbReference>
<dbReference type="EMBL" id="CP000472">
    <property type="protein sequence ID" value="ACJ28394.1"/>
    <property type="molecule type" value="Genomic_DNA"/>
</dbReference>
<feature type="domain" description="Histidine kinase/HSP90-like ATPase" evidence="2">
    <location>
        <begin position="18"/>
        <end position="126"/>
    </location>
</feature>
<keyword evidence="1" id="KW-0808">Transferase</keyword>
<dbReference type="PANTHER" id="PTHR35526">
    <property type="entry name" value="ANTI-SIGMA-F FACTOR RSBW-RELATED"/>
    <property type="match status" value="1"/>
</dbReference>
<dbReference type="SUPFAM" id="SSF55874">
    <property type="entry name" value="ATPase domain of HSP90 chaperone/DNA topoisomerase II/histidine kinase"/>
    <property type="match status" value="1"/>
</dbReference>
<dbReference type="Pfam" id="PF13581">
    <property type="entry name" value="HATPase_c_2"/>
    <property type="match status" value="1"/>
</dbReference>
<dbReference type="PANTHER" id="PTHR35526:SF3">
    <property type="entry name" value="ANTI-SIGMA-F FACTOR RSBW"/>
    <property type="match status" value="1"/>
</dbReference>
<proteinExistence type="predicted"/>
<sequence>MNSLQINLNKTLLAKHSLCLEVDQFMLQNQISSSQRFKVITCILEAVANVINHSASSSKEIILILHSGDNKVIVDLLDNSPLHGNKSPLQCPDTNEQSGRGLWIMHNWMDSVRVQESVAGTHLQLSLSTQ</sequence>
<dbReference type="AlphaFoldDB" id="B8CL68"/>
<dbReference type="CDD" id="cd16936">
    <property type="entry name" value="HATPase_RsbW-like"/>
    <property type="match status" value="1"/>
</dbReference>
<dbReference type="InterPro" id="IPR003594">
    <property type="entry name" value="HATPase_dom"/>
</dbReference>
<evidence type="ECO:0000313" key="3">
    <source>
        <dbReference type="EMBL" id="ACJ28394.1"/>
    </source>
</evidence>
<dbReference type="Gene3D" id="3.30.565.10">
    <property type="entry name" value="Histidine kinase-like ATPase, C-terminal domain"/>
    <property type="match status" value="1"/>
</dbReference>